<dbReference type="SMART" id="SM00091">
    <property type="entry name" value="PAS"/>
    <property type="match status" value="2"/>
</dbReference>
<dbReference type="EMBL" id="NRSJ01000053">
    <property type="protein sequence ID" value="MBK1706843.1"/>
    <property type="molecule type" value="Genomic_DNA"/>
</dbReference>
<dbReference type="InterPro" id="IPR000014">
    <property type="entry name" value="PAS"/>
</dbReference>
<keyword evidence="6" id="KW-0418">Kinase</keyword>
<dbReference type="PROSITE" id="PS50113">
    <property type="entry name" value="PAC"/>
    <property type="match status" value="1"/>
</dbReference>
<evidence type="ECO:0000256" key="1">
    <source>
        <dbReference type="ARBA" id="ARBA00000085"/>
    </source>
</evidence>
<dbReference type="InterPro" id="IPR036890">
    <property type="entry name" value="HATPase_C_sf"/>
</dbReference>
<evidence type="ECO:0000313" key="13">
    <source>
        <dbReference type="Proteomes" id="UP001296776"/>
    </source>
</evidence>
<evidence type="ECO:0000256" key="2">
    <source>
        <dbReference type="ARBA" id="ARBA00012438"/>
    </source>
</evidence>
<dbReference type="Pfam" id="PF00512">
    <property type="entry name" value="HisKA"/>
    <property type="match status" value="1"/>
</dbReference>
<sequence>MMPFCNRDGHFRCGYEQLMDGIPSSVLLLDESLRITMVNRHFLEKTRRSKRNTLGQFITDVLPPEILDHAGGVQQHIEQALRSGEAQPGNRIGYRAPGLARRVYYYSVIPLPRHDGSQWVMVFIEDVSEQVRLAEEVRQAERRLALVVESASDIVLSTDNEGHILTWNTAAEAFFGLSSAEVSGRWFADLCSGQDCQEAASKLLAQIKRGIHSLTAEWQLMAGDGQSRLISWVFSAMRNDYGEVIGVVAVGRDLTERREFEKQLQRSQKLAALGVMAGGIAHEVRGPLSTCYSAVQFLEEAGLDEELREQCIEKIRGSVLKASYIIENLLRFARPAADDEMVETDLCQLLQETVDLVANQAKVQQVRLSLNRPPCPLPLRAVPNLLQQMFLNMFLNAINAMPDGGELRVDVHPDDDQVCVDIVDTGIGIAEQDLPKIFDPFHTATKGPEAVGLGLSICHSIARRHLGTIHVTSELGKGSTFRVELPIT</sequence>
<evidence type="ECO:0000256" key="6">
    <source>
        <dbReference type="ARBA" id="ARBA00022777"/>
    </source>
</evidence>
<dbReference type="InterPro" id="IPR000700">
    <property type="entry name" value="PAS-assoc_C"/>
</dbReference>
<gene>
    <name evidence="12" type="ORF">CKO40_20440</name>
</gene>
<feature type="domain" description="PAS" evidence="10">
    <location>
        <begin position="140"/>
        <end position="185"/>
    </location>
</feature>
<dbReference type="Gene3D" id="1.10.287.130">
    <property type="match status" value="1"/>
</dbReference>
<keyword evidence="8" id="KW-0902">Two-component regulatory system</keyword>
<dbReference type="SUPFAM" id="SSF55874">
    <property type="entry name" value="ATPase domain of HSP90 chaperone/DNA topoisomerase II/histidine kinase"/>
    <property type="match status" value="1"/>
</dbReference>
<organism evidence="12 13">
    <name type="scientific">Halochromatium glycolicum</name>
    <dbReference type="NCBI Taxonomy" id="85075"/>
    <lineage>
        <taxon>Bacteria</taxon>
        <taxon>Pseudomonadati</taxon>
        <taxon>Pseudomonadota</taxon>
        <taxon>Gammaproteobacteria</taxon>
        <taxon>Chromatiales</taxon>
        <taxon>Chromatiaceae</taxon>
        <taxon>Halochromatium</taxon>
    </lineage>
</organism>
<evidence type="ECO:0000256" key="3">
    <source>
        <dbReference type="ARBA" id="ARBA00022553"/>
    </source>
</evidence>
<comment type="catalytic activity">
    <reaction evidence="1">
        <text>ATP + protein L-histidine = ADP + protein N-phospho-L-histidine.</text>
        <dbReference type="EC" id="2.7.13.3"/>
    </reaction>
</comment>
<evidence type="ECO:0000259" key="10">
    <source>
        <dbReference type="PROSITE" id="PS50112"/>
    </source>
</evidence>
<evidence type="ECO:0000256" key="4">
    <source>
        <dbReference type="ARBA" id="ARBA00022679"/>
    </source>
</evidence>
<dbReference type="Gene3D" id="3.30.565.10">
    <property type="entry name" value="Histidine kinase-like ATPase, C-terminal domain"/>
    <property type="match status" value="1"/>
</dbReference>
<feature type="domain" description="Histidine kinase" evidence="9">
    <location>
        <begin position="279"/>
        <end position="488"/>
    </location>
</feature>
<dbReference type="AlphaFoldDB" id="A0AAJ0U7X1"/>
<dbReference type="InterPro" id="IPR005467">
    <property type="entry name" value="His_kinase_dom"/>
</dbReference>
<dbReference type="CDD" id="cd00082">
    <property type="entry name" value="HisKA"/>
    <property type="match status" value="1"/>
</dbReference>
<name>A0AAJ0U7X1_9GAMM</name>
<accession>A0AAJ0U7X1</accession>
<dbReference type="InterPro" id="IPR036097">
    <property type="entry name" value="HisK_dim/P_sf"/>
</dbReference>
<dbReference type="PROSITE" id="PS50112">
    <property type="entry name" value="PAS"/>
    <property type="match status" value="1"/>
</dbReference>
<protein>
    <recommendedName>
        <fullName evidence="2">histidine kinase</fullName>
        <ecNumber evidence="2">2.7.13.3</ecNumber>
    </recommendedName>
</protein>
<keyword evidence="5" id="KW-0547">Nucleotide-binding</keyword>
<keyword evidence="3" id="KW-0597">Phosphoprotein</keyword>
<dbReference type="PANTHER" id="PTHR43065:SF10">
    <property type="entry name" value="PEROXIDE STRESS-ACTIVATED HISTIDINE KINASE MAK3"/>
    <property type="match status" value="1"/>
</dbReference>
<dbReference type="InterPro" id="IPR004358">
    <property type="entry name" value="Sig_transdc_His_kin-like_C"/>
</dbReference>
<dbReference type="SMART" id="SM00388">
    <property type="entry name" value="HisKA"/>
    <property type="match status" value="1"/>
</dbReference>
<dbReference type="Gene3D" id="3.30.450.20">
    <property type="entry name" value="PAS domain"/>
    <property type="match status" value="2"/>
</dbReference>
<dbReference type="NCBIfam" id="TIGR00229">
    <property type="entry name" value="sensory_box"/>
    <property type="match status" value="1"/>
</dbReference>
<comment type="caution">
    <text evidence="12">The sequence shown here is derived from an EMBL/GenBank/DDBJ whole genome shotgun (WGS) entry which is preliminary data.</text>
</comment>
<dbReference type="InterPro" id="IPR003661">
    <property type="entry name" value="HisK_dim/P_dom"/>
</dbReference>
<dbReference type="EC" id="2.7.13.3" evidence="2"/>
<reference evidence="12" key="1">
    <citation type="submission" date="2017-08" db="EMBL/GenBank/DDBJ databases">
        <authorList>
            <person name="Imhoff J.F."/>
            <person name="Rahn T."/>
            <person name="Kuenzel S."/>
            <person name="Neulinger S.C."/>
        </authorList>
    </citation>
    <scope>NUCLEOTIDE SEQUENCE</scope>
    <source>
        <strain evidence="12">DSM 11080</strain>
    </source>
</reference>
<dbReference type="Pfam" id="PF02518">
    <property type="entry name" value="HATPase_c"/>
    <property type="match status" value="1"/>
</dbReference>
<dbReference type="PRINTS" id="PR00344">
    <property type="entry name" value="BCTRLSENSOR"/>
</dbReference>
<dbReference type="SUPFAM" id="SSF47384">
    <property type="entry name" value="Homodimeric domain of signal transducing histidine kinase"/>
    <property type="match status" value="1"/>
</dbReference>
<reference evidence="12" key="2">
    <citation type="journal article" date="2020" name="Microorganisms">
        <title>Osmotic Adaptation and Compatible Solute Biosynthesis of Phototrophic Bacteria as Revealed from Genome Analyses.</title>
        <authorList>
            <person name="Imhoff J.F."/>
            <person name="Rahn T."/>
            <person name="Kunzel S."/>
            <person name="Keller A."/>
            <person name="Neulinger S.C."/>
        </authorList>
    </citation>
    <scope>NUCLEOTIDE SEQUENCE</scope>
    <source>
        <strain evidence="12">DSM 11080</strain>
    </source>
</reference>
<dbReference type="PANTHER" id="PTHR43065">
    <property type="entry name" value="SENSOR HISTIDINE KINASE"/>
    <property type="match status" value="1"/>
</dbReference>
<dbReference type="SMART" id="SM00387">
    <property type="entry name" value="HATPase_c"/>
    <property type="match status" value="1"/>
</dbReference>
<dbReference type="PROSITE" id="PS50109">
    <property type="entry name" value="HIS_KIN"/>
    <property type="match status" value="1"/>
</dbReference>
<evidence type="ECO:0000259" key="9">
    <source>
        <dbReference type="PROSITE" id="PS50109"/>
    </source>
</evidence>
<evidence type="ECO:0000256" key="5">
    <source>
        <dbReference type="ARBA" id="ARBA00022741"/>
    </source>
</evidence>
<dbReference type="GO" id="GO:0005524">
    <property type="term" value="F:ATP binding"/>
    <property type="evidence" value="ECO:0007669"/>
    <property type="project" value="UniProtKB-KW"/>
</dbReference>
<dbReference type="GO" id="GO:0000155">
    <property type="term" value="F:phosphorelay sensor kinase activity"/>
    <property type="evidence" value="ECO:0007669"/>
    <property type="project" value="InterPro"/>
</dbReference>
<dbReference type="CDD" id="cd00130">
    <property type="entry name" value="PAS"/>
    <property type="match status" value="2"/>
</dbReference>
<evidence type="ECO:0000256" key="7">
    <source>
        <dbReference type="ARBA" id="ARBA00022840"/>
    </source>
</evidence>
<proteinExistence type="predicted"/>
<feature type="domain" description="PAC" evidence="11">
    <location>
        <begin position="214"/>
        <end position="266"/>
    </location>
</feature>
<evidence type="ECO:0000256" key="8">
    <source>
        <dbReference type="ARBA" id="ARBA00023012"/>
    </source>
</evidence>
<dbReference type="Pfam" id="PF08448">
    <property type="entry name" value="PAS_4"/>
    <property type="match status" value="2"/>
</dbReference>
<evidence type="ECO:0000313" key="12">
    <source>
        <dbReference type="EMBL" id="MBK1706843.1"/>
    </source>
</evidence>
<keyword evidence="13" id="KW-1185">Reference proteome</keyword>
<dbReference type="InterPro" id="IPR035965">
    <property type="entry name" value="PAS-like_dom_sf"/>
</dbReference>
<keyword evidence="7" id="KW-0067">ATP-binding</keyword>
<evidence type="ECO:0000259" key="11">
    <source>
        <dbReference type="PROSITE" id="PS50113"/>
    </source>
</evidence>
<dbReference type="Proteomes" id="UP001296776">
    <property type="component" value="Unassembled WGS sequence"/>
</dbReference>
<keyword evidence="4" id="KW-0808">Transferase</keyword>
<dbReference type="InterPro" id="IPR013656">
    <property type="entry name" value="PAS_4"/>
</dbReference>
<dbReference type="SMART" id="SM00086">
    <property type="entry name" value="PAC"/>
    <property type="match status" value="1"/>
</dbReference>
<dbReference type="InterPro" id="IPR003594">
    <property type="entry name" value="HATPase_dom"/>
</dbReference>
<dbReference type="InterPro" id="IPR001610">
    <property type="entry name" value="PAC"/>
</dbReference>
<dbReference type="SUPFAM" id="SSF55785">
    <property type="entry name" value="PYP-like sensor domain (PAS domain)"/>
    <property type="match status" value="2"/>
</dbReference>